<evidence type="ECO:0000256" key="2">
    <source>
        <dbReference type="ARBA" id="ARBA00021982"/>
    </source>
</evidence>
<dbReference type="eggNOG" id="COG0249">
    <property type="taxonomic scope" value="Bacteria"/>
</dbReference>
<dbReference type="GO" id="GO:0030983">
    <property type="term" value="F:mismatched DNA binding"/>
    <property type="evidence" value="ECO:0007669"/>
    <property type="project" value="InterPro"/>
</dbReference>
<dbReference type="Gene3D" id="3.40.50.300">
    <property type="entry name" value="P-loop containing nucleotide triphosphate hydrolases"/>
    <property type="match status" value="1"/>
</dbReference>
<dbReference type="InterPro" id="IPR036678">
    <property type="entry name" value="MutS_con_dom_sf"/>
</dbReference>
<dbReference type="FunFam" id="1.10.1420.10:FF:000007">
    <property type="entry name" value="DNA mismatch repair protein MutS"/>
    <property type="match status" value="1"/>
</dbReference>
<reference evidence="12 13" key="1">
    <citation type="submission" date="2010-12" db="EMBL/GenBank/DDBJ databases">
        <authorList>
            <person name="Muzny D."/>
            <person name="Qin X."/>
            <person name="Deng J."/>
            <person name="Jiang H."/>
            <person name="Liu Y."/>
            <person name="Qu J."/>
            <person name="Song X.-Z."/>
            <person name="Zhang L."/>
            <person name="Thornton R."/>
            <person name="Coyle M."/>
            <person name="Francisco L."/>
            <person name="Jackson L."/>
            <person name="Javaid M."/>
            <person name="Korchina V."/>
            <person name="Kovar C."/>
            <person name="Mata R."/>
            <person name="Mathew T."/>
            <person name="Ngo R."/>
            <person name="Nguyen L."/>
            <person name="Nguyen N."/>
            <person name="Okwuonu G."/>
            <person name="Ongeri F."/>
            <person name="Pham C."/>
            <person name="Simmons D."/>
            <person name="Wilczek-Boney K."/>
            <person name="Hale W."/>
            <person name="Jakkamsetti A."/>
            <person name="Pham P."/>
            <person name="Ruth R."/>
            <person name="San Lucas F."/>
            <person name="Warren J."/>
            <person name="Zhang J."/>
            <person name="Zhao Z."/>
            <person name="Zhou C."/>
            <person name="Zhu D."/>
            <person name="Lee S."/>
            <person name="Bess C."/>
            <person name="Blankenburg K."/>
            <person name="Forbes L."/>
            <person name="Fu Q."/>
            <person name="Gubbala S."/>
            <person name="Hirani K."/>
            <person name="Jayaseelan J.C."/>
            <person name="Lara F."/>
            <person name="Munidasa M."/>
            <person name="Palculict T."/>
            <person name="Patil S."/>
            <person name="Pu L.-L."/>
            <person name="Saada N."/>
            <person name="Tang L."/>
            <person name="Weissenberger G."/>
            <person name="Zhu Y."/>
            <person name="Hemphill L."/>
            <person name="Shang Y."/>
            <person name="Youmans B."/>
            <person name="Ayvaz T."/>
            <person name="Ross M."/>
            <person name="Santibanez J."/>
            <person name="Aqrawi P."/>
            <person name="Gross S."/>
            <person name="Joshi V."/>
            <person name="Fowler G."/>
            <person name="Nazareth L."/>
            <person name="Reid J."/>
            <person name="Worley K."/>
            <person name="Petrosino J."/>
            <person name="Highlander S."/>
            <person name="Gibbs R."/>
        </authorList>
    </citation>
    <scope>NUCLEOTIDE SEQUENCE [LARGE SCALE GENOMIC DNA]</scope>
    <source>
        <strain evidence="12 13">ATCC 23263</strain>
    </source>
</reference>
<dbReference type="SUPFAM" id="SSF55271">
    <property type="entry name" value="DNA repair protein MutS, domain I"/>
    <property type="match status" value="1"/>
</dbReference>
<dbReference type="SUPFAM" id="SSF48334">
    <property type="entry name" value="DNA repair protein MutS, domain III"/>
    <property type="match status" value="1"/>
</dbReference>
<evidence type="ECO:0000256" key="7">
    <source>
        <dbReference type="ARBA" id="ARBA00023204"/>
    </source>
</evidence>
<dbReference type="NCBIfam" id="NF003810">
    <property type="entry name" value="PRK05399.1"/>
    <property type="match status" value="1"/>
</dbReference>
<dbReference type="InterPro" id="IPR007861">
    <property type="entry name" value="DNA_mismatch_repair_MutS_clamp"/>
</dbReference>
<dbReference type="SUPFAM" id="SSF52540">
    <property type="entry name" value="P-loop containing nucleoside triphosphate hydrolases"/>
    <property type="match status" value="1"/>
</dbReference>
<evidence type="ECO:0000256" key="10">
    <source>
        <dbReference type="RuleBase" id="RU003756"/>
    </source>
</evidence>
<dbReference type="FunFam" id="3.40.1170.10:FF:000001">
    <property type="entry name" value="DNA mismatch repair protein MutS"/>
    <property type="match status" value="1"/>
</dbReference>
<evidence type="ECO:0000259" key="11">
    <source>
        <dbReference type="PROSITE" id="PS00486"/>
    </source>
</evidence>
<dbReference type="EMBL" id="AEQN01000014">
    <property type="protein sequence ID" value="EFV02085.1"/>
    <property type="molecule type" value="Genomic_DNA"/>
</dbReference>
<dbReference type="InterPro" id="IPR045076">
    <property type="entry name" value="MutS"/>
</dbReference>
<keyword evidence="4 9" id="KW-0227">DNA damage</keyword>
<feature type="binding site" evidence="9">
    <location>
        <begin position="622"/>
        <end position="629"/>
    </location>
    <ligand>
        <name>ATP</name>
        <dbReference type="ChEBI" id="CHEBI:30616"/>
    </ligand>
</feature>
<dbReference type="STRING" id="887929.HMP0721_0851"/>
<name>E6MFU0_9FIRM</name>
<dbReference type="Pfam" id="PF05190">
    <property type="entry name" value="MutS_IV"/>
    <property type="match status" value="1"/>
</dbReference>
<dbReference type="PANTHER" id="PTHR11361:SF34">
    <property type="entry name" value="DNA MISMATCH REPAIR PROTEIN MSH1, MITOCHONDRIAL"/>
    <property type="match status" value="1"/>
</dbReference>
<dbReference type="NCBIfam" id="TIGR01070">
    <property type="entry name" value="mutS1"/>
    <property type="match status" value="1"/>
</dbReference>
<dbReference type="CDD" id="cd03284">
    <property type="entry name" value="ABC_MutS1"/>
    <property type="match status" value="1"/>
</dbReference>
<evidence type="ECO:0000256" key="9">
    <source>
        <dbReference type="HAMAP-Rule" id="MF_00096"/>
    </source>
</evidence>
<dbReference type="PROSITE" id="PS00486">
    <property type="entry name" value="DNA_MISMATCH_REPAIR_2"/>
    <property type="match status" value="1"/>
</dbReference>
<dbReference type="OrthoDB" id="9802448at2"/>
<comment type="caution">
    <text evidence="12">The sequence shown here is derived from an EMBL/GenBank/DDBJ whole genome shotgun (WGS) entry which is preliminary data.</text>
</comment>
<keyword evidence="5 9" id="KW-0067">ATP-binding</keyword>
<keyword evidence="3 9" id="KW-0547">Nucleotide-binding</keyword>
<dbReference type="GO" id="GO:0140664">
    <property type="term" value="F:ATP-dependent DNA damage sensor activity"/>
    <property type="evidence" value="ECO:0007669"/>
    <property type="project" value="InterPro"/>
</dbReference>
<feature type="domain" description="DNA mismatch repair proteins mutS family" evidence="11">
    <location>
        <begin position="696"/>
        <end position="712"/>
    </location>
</feature>
<dbReference type="Pfam" id="PF05192">
    <property type="entry name" value="MutS_III"/>
    <property type="match status" value="1"/>
</dbReference>
<dbReference type="SUPFAM" id="SSF53150">
    <property type="entry name" value="DNA repair protein MutS, domain II"/>
    <property type="match status" value="1"/>
</dbReference>
<dbReference type="Pfam" id="PF05188">
    <property type="entry name" value="MutS_II"/>
    <property type="match status" value="1"/>
</dbReference>
<dbReference type="InterPro" id="IPR036187">
    <property type="entry name" value="DNA_mismatch_repair_MutS_sf"/>
</dbReference>
<evidence type="ECO:0000256" key="4">
    <source>
        <dbReference type="ARBA" id="ARBA00022763"/>
    </source>
</evidence>
<dbReference type="SMART" id="SM00534">
    <property type="entry name" value="MUTSac"/>
    <property type="match status" value="1"/>
</dbReference>
<protein>
    <recommendedName>
        <fullName evidence="2 9">DNA mismatch repair protein MutS</fullName>
    </recommendedName>
</protein>
<dbReference type="GO" id="GO:0006298">
    <property type="term" value="P:mismatch repair"/>
    <property type="evidence" value="ECO:0007669"/>
    <property type="project" value="UniProtKB-UniRule"/>
</dbReference>
<keyword evidence="7 9" id="KW-0234">DNA repair</keyword>
<dbReference type="Pfam" id="PF00488">
    <property type="entry name" value="MutS_V"/>
    <property type="match status" value="1"/>
</dbReference>
<dbReference type="HOGENOM" id="CLU_002472_4_0_9"/>
<dbReference type="InterPro" id="IPR017261">
    <property type="entry name" value="DNA_mismatch_repair_MutS/MSH"/>
</dbReference>
<dbReference type="Gene3D" id="3.40.1170.10">
    <property type="entry name" value="DNA repair protein MutS, domain I"/>
    <property type="match status" value="1"/>
</dbReference>
<evidence type="ECO:0000256" key="1">
    <source>
        <dbReference type="ARBA" id="ARBA00006271"/>
    </source>
</evidence>
<dbReference type="SMART" id="SM00533">
    <property type="entry name" value="MUTSd"/>
    <property type="match status" value="1"/>
</dbReference>
<evidence type="ECO:0000313" key="12">
    <source>
        <dbReference type="EMBL" id="EFV02085.1"/>
    </source>
</evidence>
<dbReference type="InterPro" id="IPR007696">
    <property type="entry name" value="DNA_mismatch_repair_MutS_core"/>
</dbReference>
<evidence type="ECO:0000256" key="3">
    <source>
        <dbReference type="ARBA" id="ARBA00022741"/>
    </source>
</evidence>
<dbReference type="Proteomes" id="UP000004754">
    <property type="component" value="Unassembled WGS sequence"/>
</dbReference>
<sequence>MGLTPMMQQYLKMHEKVPDTIMLFRVGDFYETFFDDAITASKALEIALTGKRCGLDEPAPMCGVPHHAAEPYIAKLVEKGYKVAVCEQMEDPAAAKGIVKRDIIKVVSPGTITEGGLIQAKKNNYLASIFSDRRVFGLAYLDVSTGAFYATELPFTADSGELVNELGKIEPSEIIVNPMLYKQSALIQNLETRFGCMVGLSAAAHYEKAACERVIEDQFKVFALDSLGLKDHEAATRAAGALLAYVAESQKKVLGHINHLAYYRIEAYMLLDLSTRRNLELTETLRHGDKRGSLLWVLDQTATAMGGRLLRQWVEAPLINREKIEIRQNLVAELAANPGALPELKTLLTKIYDLERICGKISFGTVNPKDMLSLKQSLAMLPQLKAWINSVAAPDLQSRYGEADDLQDIFKLIDAGIADDAPFVLRDGGVIKTGYNAEIDRYREAHTKGKDWIRDLESAEREKTGIKSLKVKYNKVFGYFIEVTKANLSLVPEDYIRKQTLSNVERFYTPELKSMETQILGSEERLAQLEYQLFTDIRETIMAQTRRIQQRAQDVAQLDALYSLAAVGVERHYVRPEIAEDGVIAFQNGRHPVAEAIMETGTFVANNCALDEGENRMMLITGPNMAGKSTYIRQVAILTLMAQIGSFVPADSAHIGVVDRIFTRIGASDDLTTGQSTFMVEMSEVSNILKNATRHSLVILDEIGRGTSTFDGISIAWAVVEYLSNPLTIGAKTLFATHYHELTELEGVKPGIKNFSIALKETKDGVVFLRKIKRGAADQSYGIEVAQLAGFPKIVTARAKDILAELNKGESAYRAGVLDGERAAALDNQVSFYSEMLEQAKERMLDSNEQAALESLKDLEIDSMTPLEAMNALNDLKHQLQE</sequence>
<dbReference type="Gene3D" id="1.10.1420.10">
    <property type="match status" value="2"/>
</dbReference>
<dbReference type="PIRSF" id="PIRSF037677">
    <property type="entry name" value="DNA_mis_repair_Msh6"/>
    <property type="match status" value="1"/>
</dbReference>
<dbReference type="InterPro" id="IPR005748">
    <property type="entry name" value="DNA_mismatch_repair_MutS"/>
</dbReference>
<dbReference type="InterPro" id="IPR007695">
    <property type="entry name" value="DNA_mismatch_repair_MutS-lik_N"/>
</dbReference>
<evidence type="ECO:0000256" key="8">
    <source>
        <dbReference type="ARBA" id="ARBA00024647"/>
    </source>
</evidence>
<gene>
    <name evidence="9 12" type="primary">mutS</name>
    <name evidence="12" type="ORF">HMP0721_0851</name>
</gene>
<comment type="similarity">
    <text evidence="1 9 10">Belongs to the DNA mismatch repair MutS family.</text>
</comment>
<dbReference type="GO" id="GO:0005829">
    <property type="term" value="C:cytosol"/>
    <property type="evidence" value="ECO:0007669"/>
    <property type="project" value="TreeGrafter"/>
</dbReference>
<dbReference type="InterPro" id="IPR027417">
    <property type="entry name" value="P-loop_NTPase"/>
</dbReference>
<dbReference type="Gene3D" id="3.30.420.110">
    <property type="entry name" value="MutS, connector domain"/>
    <property type="match status" value="1"/>
</dbReference>
<dbReference type="PANTHER" id="PTHR11361">
    <property type="entry name" value="DNA MISMATCH REPAIR PROTEIN MUTS FAMILY MEMBER"/>
    <property type="match status" value="1"/>
</dbReference>
<evidence type="ECO:0000256" key="5">
    <source>
        <dbReference type="ARBA" id="ARBA00022840"/>
    </source>
</evidence>
<evidence type="ECO:0000256" key="6">
    <source>
        <dbReference type="ARBA" id="ARBA00023125"/>
    </source>
</evidence>
<comment type="function">
    <text evidence="8 9">This protein is involved in the repair of mismatches in DNA. It is possible that it carries out the mismatch recognition step. This protein has a weak ATPase activity.</text>
</comment>
<accession>E6MFU0</accession>
<dbReference type="HAMAP" id="MF_00096">
    <property type="entry name" value="MutS"/>
    <property type="match status" value="1"/>
</dbReference>
<dbReference type="Pfam" id="PF01624">
    <property type="entry name" value="MutS_I"/>
    <property type="match status" value="1"/>
</dbReference>
<dbReference type="AlphaFoldDB" id="E6MFU0"/>
<dbReference type="GO" id="GO:0003684">
    <property type="term" value="F:damaged DNA binding"/>
    <property type="evidence" value="ECO:0007669"/>
    <property type="project" value="UniProtKB-UniRule"/>
</dbReference>
<proteinExistence type="inferred from homology"/>
<keyword evidence="6 9" id="KW-0238">DNA-binding</keyword>
<organism evidence="12 13">
    <name type="scientific">Pseudoramibacter alactolyticus ATCC 23263</name>
    <dbReference type="NCBI Taxonomy" id="887929"/>
    <lineage>
        <taxon>Bacteria</taxon>
        <taxon>Bacillati</taxon>
        <taxon>Bacillota</taxon>
        <taxon>Clostridia</taxon>
        <taxon>Eubacteriales</taxon>
        <taxon>Eubacteriaceae</taxon>
        <taxon>Pseudoramibacter</taxon>
    </lineage>
</organism>
<evidence type="ECO:0000313" key="13">
    <source>
        <dbReference type="Proteomes" id="UP000004754"/>
    </source>
</evidence>
<dbReference type="GO" id="GO:0005524">
    <property type="term" value="F:ATP binding"/>
    <property type="evidence" value="ECO:0007669"/>
    <property type="project" value="UniProtKB-UniRule"/>
</dbReference>
<keyword evidence="13" id="KW-1185">Reference proteome</keyword>
<dbReference type="InterPro" id="IPR000432">
    <property type="entry name" value="DNA_mismatch_repair_MutS_C"/>
</dbReference>
<dbReference type="RefSeq" id="WP_006598275.1">
    <property type="nucleotide sequence ID" value="NZ_GL622359.1"/>
</dbReference>
<dbReference type="InterPro" id="IPR016151">
    <property type="entry name" value="DNA_mismatch_repair_MutS_N"/>
</dbReference>
<dbReference type="InterPro" id="IPR007860">
    <property type="entry name" value="DNA_mmatch_repair_MutS_con_dom"/>
</dbReference>
<dbReference type="FunFam" id="3.40.50.300:FF:000870">
    <property type="entry name" value="MutS protein homolog 4"/>
    <property type="match status" value="1"/>
</dbReference>